<keyword evidence="2" id="KW-1185">Reference proteome</keyword>
<organism evidence="1 2">
    <name type="scientific">Elysia crispata</name>
    <name type="common">lettuce slug</name>
    <dbReference type="NCBI Taxonomy" id="231223"/>
    <lineage>
        <taxon>Eukaryota</taxon>
        <taxon>Metazoa</taxon>
        <taxon>Spiralia</taxon>
        <taxon>Lophotrochozoa</taxon>
        <taxon>Mollusca</taxon>
        <taxon>Gastropoda</taxon>
        <taxon>Heterobranchia</taxon>
        <taxon>Euthyneura</taxon>
        <taxon>Panpulmonata</taxon>
        <taxon>Sacoglossa</taxon>
        <taxon>Placobranchoidea</taxon>
        <taxon>Plakobranchidae</taxon>
        <taxon>Elysia</taxon>
    </lineage>
</organism>
<accession>A0AAE1A019</accession>
<proteinExistence type="predicted"/>
<dbReference type="Proteomes" id="UP001283361">
    <property type="component" value="Unassembled WGS sequence"/>
</dbReference>
<protein>
    <submittedName>
        <fullName evidence="1">Uncharacterized protein</fullName>
    </submittedName>
</protein>
<name>A0AAE1A019_9GAST</name>
<evidence type="ECO:0000313" key="1">
    <source>
        <dbReference type="EMBL" id="KAK3778116.1"/>
    </source>
</evidence>
<gene>
    <name evidence="1" type="ORF">RRG08_052264</name>
</gene>
<reference evidence="1" key="1">
    <citation type="journal article" date="2023" name="G3 (Bethesda)">
        <title>A reference genome for the long-term kleptoplast-retaining sea slug Elysia crispata morphotype clarki.</title>
        <authorList>
            <person name="Eastman K.E."/>
            <person name="Pendleton A.L."/>
            <person name="Shaikh M.A."/>
            <person name="Suttiyut T."/>
            <person name="Ogas R."/>
            <person name="Tomko P."/>
            <person name="Gavelis G."/>
            <person name="Widhalm J.R."/>
            <person name="Wisecaver J.H."/>
        </authorList>
    </citation>
    <scope>NUCLEOTIDE SEQUENCE</scope>
    <source>
        <strain evidence="1">ECLA1</strain>
    </source>
</reference>
<dbReference type="EMBL" id="JAWDGP010003009">
    <property type="protein sequence ID" value="KAK3778116.1"/>
    <property type="molecule type" value="Genomic_DNA"/>
</dbReference>
<sequence length="69" mass="7587">MPSVNQGAPLCHSRSYIIACYLDNIKEVTAQKFPHAQEEEKIGEQNTIVQKTLRAASSCTASHAVGERE</sequence>
<dbReference type="AlphaFoldDB" id="A0AAE1A019"/>
<comment type="caution">
    <text evidence="1">The sequence shown here is derived from an EMBL/GenBank/DDBJ whole genome shotgun (WGS) entry which is preliminary data.</text>
</comment>
<evidence type="ECO:0000313" key="2">
    <source>
        <dbReference type="Proteomes" id="UP001283361"/>
    </source>
</evidence>